<dbReference type="PROSITE" id="PS50229">
    <property type="entry name" value="WH1"/>
    <property type="match status" value="1"/>
</dbReference>
<evidence type="ECO:0000313" key="5">
    <source>
        <dbReference type="EMBL" id="PRP85236.1"/>
    </source>
</evidence>
<evidence type="ECO:0000256" key="2">
    <source>
        <dbReference type="SAM" id="MobiDB-lite"/>
    </source>
</evidence>
<protein>
    <recommendedName>
        <fullName evidence="7">PH domain-containing protein</fullName>
    </recommendedName>
</protein>
<dbReference type="InterPro" id="IPR045188">
    <property type="entry name" value="Boi1/Boi2-like"/>
</dbReference>
<dbReference type="GO" id="GO:0007032">
    <property type="term" value="P:endosome organization"/>
    <property type="evidence" value="ECO:0007669"/>
    <property type="project" value="TreeGrafter"/>
</dbReference>
<dbReference type="PANTHER" id="PTHR22902:SF27">
    <property type="entry name" value="PLECKSTRIN HOMOLOGY DOMAIN-CONTAINING FAMILY A MEMBER 3"/>
    <property type="match status" value="1"/>
</dbReference>
<evidence type="ECO:0000259" key="3">
    <source>
        <dbReference type="PROSITE" id="PS50003"/>
    </source>
</evidence>
<feature type="compositionally biased region" description="Basic and acidic residues" evidence="2">
    <location>
        <begin position="520"/>
        <end position="529"/>
    </location>
</feature>
<dbReference type="GO" id="GO:0005829">
    <property type="term" value="C:cytosol"/>
    <property type="evidence" value="ECO:0007669"/>
    <property type="project" value="GOC"/>
</dbReference>
<feature type="compositionally biased region" description="Polar residues" evidence="2">
    <location>
        <begin position="490"/>
        <end position="511"/>
    </location>
</feature>
<dbReference type="Gene3D" id="2.30.29.30">
    <property type="entry name" value="Pleckstrin-homology domain (PH domain)/Phosphotyrosine-binding domain (PTB)"/>
    <property type="match status" value="2"/>
</dbReference>
<dbReference type="SUPFAM" id="SSF50729">
    <property type="entry name" value="PH domain-like"/>
    <property type="match status" value="1"/>
</dbReference>
<gene>
    <name evidence="5" type="ORF">PROFUN_07006</name>
</gene>
<comment type="caution">
    <text evidence="5">The sequence shown here is derived from an EMBL/GenBank/DDBJ whole genome shotgun (WGS) entry which is preliminary data.</text>
</comment>
<sequence length="549" mass="62616">MSLSFAGMTSLRSVLVDRHLTNDIGPPIGSDMSVNRKNTAVRTPILEGFLWKRGEGITGLRWKKRWFTLLDDKLFYYVKKGDAPLGNESFSIGWLIDDAGSVDLTASKRLTIHVPKIDPSVVKKPNTFSFFIQTTERSWSLLAEDQMQLDSWVSALQKYSTNQRASEPEQIDDPLMQENLFTELSDDERINLKRLFQHPFKMHASGFVRIFKFIDIPAQTKEFQWTETGVIGALTLVEQTVTRQFSFRVLDPETSAVSWVYPVDIMNLNYEEETEYFHSFDGNKEDLEESQGMDALQRMETDYRIGLSFSSTVESQLMCDKVVELRERVREDMNAPPVERESQTEGVLQQITEHPTVRKYLKIFQKNMDDETEEAPPSEISSVVPGTFQHLAHVGVSSEGTVETRGQLPSEWISQNEKWKDFFIEAGAEPAELNDDVMAKDLIESTTQFLLNLQPTVPEKQTADEMRESRRSSMLSGHSTESLQAALDSKSYSSHDGTPSSYNGKSFSFRQVPNAMPKLKPNEENELKNKIGTFILDRRKLKEQLAAEE</sequence>
<keyword evidence="1" id="KW-0597">Phosphoprotein</keyword>
<organism evidence="5 6">
    <name type="scientific">Planoprotostelium fungivorum</name>
    <dbReference type="NCBI Taxonomy" id="1890364"/>
    <lineage>
        <taxon>Eukaryota</taxon>
        <taxon>Amoebozoa</taxon>
        <taxon>Evosea</taxon>
        <taxon>Variosea</taxon>
        <taxon>Cavosteliida</taxon>
        <taxon>Cavosteliaceae</taxon>
        <taxon>Planoprotostelium</taxon>
    </lineage>
</organism>
<dbReference type="GO" id="GO:0042147">
    <property type="term" value="P:retrograde transport, endosome to Golgi"/>
    <property type="evidence" value="ECO:0007669"/>
    <property type="project" value="TreeGrafter"/>
</dbReference>
<feature type="compositionally biased region" description="Basic and acidic residues" evidence="2">
    <location>
        <begin position="461"/>
        <end position="471"/>
    </location>
</feature>
<dbReference type="GO" id="GO:0001881">
    <property type="term" value="P:receptor recycling"/>
    <property type="evidence" value="ECO:0007669"/>
    <property type="project" value="TreeGrafter"/>
</dbReference>
<name>A0A2P6NMP4_9EUKA</name>
<dbReference type="PROSITE" id="PS50003">
    <property type="entry name" value="PH_DOMAIN"/>
    <property type="match status" value="1"/>
</dbReference>
<feature type="domain" description="PH" evidence="3">
    <location>
        <begin position="43"/>
        <end position="161"/>
    </location>
</feature>
<dbReference type="InterPro" id="IPR000697">
    <property type="entry name" value="WH1/EVH1_dom"/>
</dbReference>
<keyword evidence="6" id="KW-1185">Reference proteome</keyword>
<dbReference type="GO" id="GO:0055037">
    <property type="term" value="C:recycling endosome"/>
    <property type="evidence" value="ECO:0007669"/>
    <property type="project" value="TreeGrafter"/>
</dbReference>
<feature type="domain" description="WH1" evidence="4">
    <location>
        <begin position="195"/>
        <end position="329"/>
    </location>
</feature>
<dbReference type="Pfam" id="PF00169">
    <property type="entry name" value="PH"/>
    <property type="match status" value="1"/>
</dbReference>
<dbReference type="InterPro" id="IPR001849">
    <property type="entry name" value="PH_domain"/>
</dbReference>
<dbReference type="InParanoid" id="A0A2P6NMP4"/>
<dbReference type="AlphaFoldDB" id="A0A2P6NMP4"/>
<evidence type="ECO:0000256" key="1">
    <source>
        <dbReference type="ARBA" id="ARBA00022553"/>
    </source>
</evidence>
<proteinExistence type="predicted"/>
<dbReference type="CDD" id="cd00821">
    <property type="entry name" value="PH"/>
    <property type="match status" value="1"/>
</dbReference>
<dbReference type="PANTHER" id="PTHR22902">
    <property type="entry name" value="SESQUIPEDALIAN"/>
    <property type="match status" value="1"/>
</dbReference>
<evidence type="ECO:0000259" key="4">
    <source>
        <dbReference type="PROSITE" id="PS50229"/>
    </source>
</evidence>
<dbReference type="InterPro" id="IPR011993">
    <property type="entry name" value="PH-like_dom_sf"/>
</dbReference>
<dbReference type="SMART" id="SM00233">
    <property type="entry name" value="PH"/>
    <property type="match status" value="1"/>
</dbReference>
<dbReference type="EMBL" id="MDYQ01000048">
    <property type="protein sequence ID" value="PRP85236.1"/>
    <property type="molecule type" value="Genomic_DNA"/>
</dbReference>
<dbReference type="OrthoDB" id="8963340at2759"/>
<dbReference type="Proteomes" id="UP000241769">
    <property type="component" value="Unassembled WGS sequence"/>
</dbReference>
<evidence type="ECO:0000313" key="6">
    <source>
        <dbReference type="Proteomes" id="UP000241769"/>
    </source>
</evidence>
<dbReference type="GO" id="GO:0005769">
    <property type="term" value="C:early endosome"/>
    <property type="evidence" value="ECO:0007669"/>
    <property type="project" value="TreeGrafter"/>
</dbReference>
<reference evidence="5 6" key="1">
    <citation type="journal article" date="2018" name="Genome Biol. Evol.">
        <title>Multiple Roots of Fruiting Body Formation in Amoebozoa.</title>
        <authorList>
            <person name="Hillmann F."/>
            <person name="Forbes G."/>
            <person name="Novohradska S."/>
            <person name="Ferling I."/>
            <person name="Riege K."/>
            <person name="Groth M."/>
            <person name="Westermann M."/>
            <person name="Marz M."/>
            <person name="Spaller T."/>
            <person name="Winckler T."/>
            <person name="Schaap P."/>
            <person name="Glockner G."/>
        </authorList>
    </citation>
    <scope>NUCLEOTIDE SEQUENCE [LARGE SCALE GENOMIC DNA]</scope>
    <source>
        <strain evidence="5 6">Jena</strain>
    </source>
</reference>
<accession>A0A2P6NMP4</accession>
<feature type="region of interest" description="Disordered" evidence="2">
    <location>
        <begin position="454"/>
        <end position="532"/>
    </location>
</feature>
<evidence type="ECO:0008006" key="7">
    <source>
        <dbReference type="Google" id="ProtNLM"/>
    </source>
</evidence>
<dbReference type="GO" id="GO:0005802">
    <property type="term" value="C:trans-Golgi network"/>
    <property type="evidence" value="ECO:0007669"/>
    <property type="project" value="TreeGrafter"/>
</dbReference>